<sequence>MNIVTTPSAAAVTAGPLATSGHRPAQRAAAILSAAGHRLHDLERGQSIDASALRSAMTEAFGGTDAQGHWNWKDAYEATEVAQVLFLRKFGAAITAQSPSPQAALAMLMKVAERVPSHTRRSEESQALQQLSTPMPLAFVASRAAGVMADDVVLEPSAGTGLMAIWAELARARLSLNEYAPVRHALLAELFPRATVTRHDAAHIDDYLDRPIRPTVVLMNPPFSAGIHVEGVVADAAWRHLSSAFARLAPGGRLVAITGAGLSPDNPKWRTAFLRLQEHGTVLFSAGIDGAVYARHGTTVETRLTVIDKIATADPKQLVTSMGVAPDLQTLLRWIGDLPPRSPSTSAASIGALANGVLRDVAAKMAARKAADARRPAAVIAPSGRKTAPVPNPRPLALRATPAPSEDEIVELSYELRDAPAGDHAAAADGIYEPYRVQSIHVPDAKPHPDKLVESVAMASVAPPKPSYRPHLPKRIIANGDLSDAQLESVIYAGQAHSGHLAGFWSTDATFDNLKAVAPDAEGAVRFRRGWFLGDGTGVGKGRQIAGILLDNWLKGRRRHVWISKSDKLIEDAQRDWSALGQEKLLITPLSRFRQGKPIKLKEGILFTTFATLRTDEREGKRSRVQQIVDWLTGADEPDLYPTDETHIFDGVIVFDEGHALANAVGGKSDHGAKAPSQQGRAGLRLQRAVPDARIVYDSATGAADVESLGYAERLGLWGSTDLPFVTRSEFISAVEDGGVAAMEVLARDLKAMGLYAARSLSFEGVEYDILEHELTPEQIRIYDSYAEAFQVIHAHLDAALEAAGITSKDGTRNKQAKAAARSAFESSKQRFFNHLLTSMKTPALIAATNRDLDDGLAAVIQIVSTGAALTERRLAQIPTEEWADIQVDVTPREYVIDYLMHSFPVQLFEEYSDEKGDIFSRPVYDDAGNPVICRDAERRRDDLVERLGSLPAVPTALDQIVQTFGTERVAEITGRSRRIVRRADSGPIARFAVENRPGSANLDEARAFMDDEKGILVFSDAGGTGRSYHADLGARNQRRRRHNLLEAGFRAYVAIQGLGRSHRTNQKQPPWFRMIATNVKAERRFLSTIARRLDTLGAITRGQRQTGGQGMFRAEDNLESQYAHDALRQFYGLLHQGKIDGCSLTRFEAITGLSLTTEEGGLRDELPPMHTFLNRMLALTISMQNLLFESFEQLLAARIEGAIAAGVYDQGLETLSAERMTVKERRLIHTHPATGAQSHLLTIERLIRNRPMTLKEALSMASFDPRARFMVNGKSARAAVMVPTRSIMLEDGTVVPRVSLHRPMGDIRFETHQLEETNWEEADKRVFAEAWEAELTTIPEFTTSTLHVVTGLLLPIWKLLPRDHCKVFRLQIDGGAPIVGRMIAPSELARLCRNFGIDQTQIISADQAWKAVLAGSSIIGLAGDMTLRRVRVMNDYRIELAGFSEGMRDWLKSIGLFSELINWKLRFFVPTGEEGPAILARLLQRHRLIDITGS</sequence>
<dbReference type="SUPFAM" id="SSF53335">
    <property type="entry name" value="S-adenosyl-L-methionine-dependent methyltransferases"/>
    <property type="match status" value="1"/>
</dbReference>
<dbReference type="Proteomes" id="UP000666240">
    <property type="component" value="Unassembled WGS sequence"/>
</dbReference>
<protein>
    <submittedName>
        <fullName evidence="5">Strawberry notch family protein</fullName>
    </submittedName>
</protein>
<comment type="similarity">
    <text evidence="1">Belongs to the SBNO family.</text>
</comment>
<dbReference type="GO" id="GO:0006355">
    <property type="term" value="P:regulation of DNA-templated transcription"/>
    <property type="evidence" value="ECO:0007669"/>
    <property type="project" value="InterPro"/>
</dbReference>
<dbReference type="PANTHER" id="PTHR12706:SF30">
    <property type="entry name" value="PROTEIN STRAWBERRY NOTCH-RELATED"/>
    <property type="match status" value="1"/>
</dbReference>
<dbReference type="Pfam" id="PF13872">
    <property type="entry name" value="AAA_34"/>
    <property type="match status" value="1"/>
</dbReference>
<dbReference type="SUPFAM" id="SSF52540">
    <property type="entry name" value="P-loop containing nucleoside triphosphate hydrolases"/>
    <property type="match status" value="1"/>
</dbReference>
<dbReference type="InterPro" id="IPR027417">
    <property type="entry name" value="P-loop_NTPase"/>
</dbReference>
<dbReference type="EMBL" id="JAGIYY010000007">
    <property type="protein sequence ID" value="MBP0440443.1"/>
    <property type="molecule type" value="Genomic_DNA"/>
</dbReference>
<dbReference type="RefSeq" id="WP_209336471.1">
    <property type="nucleotide sequence ID" value="NZ_JAGIYY010000007.1"/>
</dbReference>
<dbReference type="Gene3D" id="3.40.50.300">
    <property type="entry name" value="P-loop containing nucleotide triphosphate hydrolases"/>
    <property type="match status" value="1"/>
</dbReference>
<dbReference type="Pfam" id="PF13871">
    <property type="entry name" value="Helicase_C_4"/>
    <property type="match status" value="1"/>
</dbReference>
<evidence type="ECO:0000313" key="6">
    <source>
        <dbReference type="Proteomes" id="UP000666240"/>
    </source>
</evidence>
<gene>
    <name evidence="5" type="ORF">J5Y06_17470</name>
</gene>
<dbReference type="PANTHER" id="PTHR12706">
    <property type="entry name" value="STRAWBERRY NOTCH-RELATED"/>
    <property type="match status" value="1"/>
</dbReference>
<keyword evidence="6" id="KW-1185">Reference proteome</keyword>
<dbReference type="CDD" id="cd02440">
    <property type="entry name" value="AdoMet_MTases"/>
    <property type="match status" value="1"/>
</dbReference>
<name>A0A8J7R3R3_9HYPH</name>
<feature type="region of interest" description="Disordered" evidence="2">
    <location>
        <begin position="382"/>
        <end position="402"/>
    </location>
</feature>
<dbReference type="InterPro" id="IPR026937">
    <property type="entry name" value="SBNO_Helicase_C_dom"/>
</dbReference>
<proteinExistence type="inferred from homology"/>
<evidence type="ECO:0000256" key="2">
    <source>
        <dbReference type="SAM" id="MobiDB-lite"/>
    </source>
</evidence>
<organism evidence="5 6">
    <name type="scientific">Tianweitania sediminis</name>
    <dbReference type="NCBI Taxonomy" id="1502156"/>
    <lineage>
        <taxon>Bacteria</taxon>
        <taxon>Pseudomonadati</taxon>
        <taxon>Pseudomonadota</taxon>
        <taxon>Alphaproteobacteria</taxon>
        <taxon>Hyphomicrobiales</taxon>
        <taxon>Phyllobacteriaceae</taxon>
        <taxon>Tianweitania</taxon>
    </lineage>
</organism>
<dbReference type="InterPro" id="IPR026741">
    <property type="entry name" value="SNO"/>
</dbReference>
<evidence type="ECO:0000256" key="1">
    <source>
        <dbReference type="ARBA" id="ARBA00006992"/>
    </source>
</evidence>
<evidence type="ECO:0000259" key="4">
    <source>
        <dbReference type="Pfam" id="PF13872"/>
    </source>
</evidence>
<feature type="domain" description="Strawberry notch AAA" evidence="4">
    <location>
        <begin position="447"/>
        <end position="784"/>
    </location>
</feature>
<feature type="domain" description="Strawberry notch helicase C" evidence="3">
    <location>
        <begin position="957"/>
        <end position="1215"/>
    </location>
</feature>
<comment type="caution">
    <text evidence="5">The sequence shown here is derived from an EMBL/GenBank/DDBJ whole genome shotgun (WGS) entry which is preliminary data.</text>
</comment>
<evidence type="ECO:0000313" key="5">
    <source>
        <dbReference type="EMBL" id="MBP0440443.1"/>
    </source>
</evidence>
<reference evidence="5" key="1">
    <citation type="submission" date="2021-03" db="EMBL/GenBank/DDBJ databases">
        <title>Genome sequencing and assembly of Tianweitania sediminis.</title>
        <authorList>
            <person name="Chhetri G."/>
        </authorList>
    </citation>
    <scope>NUCLEOTIDE SEQUENCE</scope>
    <source>
        <strain evidence="5">Z8</strain>
    </source>
</reference>
<evidence type="ECO:0000259" key="3">
    <source>
        <dbReference type="Pfam" id="PF13871"/>
    </source>
</evidence>
<accession>A0A8J7R3R3</accession>
<dbReference type="InterPro" id="IPR039187">
    <property type="entry name" value="SNO_AAA"/>
</dbReference>
<dbReference type="Gene3D" id="3.40.50.150">
    <property type="entry name" value="Vaccinia Virus protein VP39"/>
    <property type="match status" value="1"/>
</dbReference>
<dbReference type="InterPro" id="IPR029063">
    <property type="entry name" value="SAM-dependent_MTases_sf"/>
</dbReference>